<proteinExistence type="predicted"/>
<name>E6PY98_9ZZZZ</name>
<dbReference type="AlphaFoldDB" id="E6PY98"/>
<reference evidence="1" key="1">
    <citation type="submission" date="2009-10" db="EMBL/GenBank/DDBJ databases">
        <title>Diversity of trophic interactions inside an arsenic-rich microbial ecosystem.</title>
        <authorList>
            <person name="Bertin P.N."/>
            <person name="Heinrich-Salmeron A."/>
            <person name="Pelletier E."/>
            <person name="Goulhen-Chollet F."/>
            <person name="Arsene-Ploetze F."/>
            <person name="Gallien S."/>
            <person name="Calteau A."/>
            <person name="Vallenet D."/>
            <person name="Casiot C."/>
            <person name="Chane-Woon-Ming B."/>
            <person name="Giloteaux L."/>
            <person name="Barakat M."/>
            <person name="Bonnefoy V."/>
            <person name="Bruneel O."/>
            <person name="Chandler M."/>
            <person name="Cleiss J."/>
            <person name="Duran R."/>
            <person name="Elbaz-Poulichet F."/>
            <person name="Fonknechten N."/>
            <person name="Lauga B."/>
            <person name="Mornico D."/>
            <person name="Ortet P."/>
            <person name="Schaeffer C."/>
            <person name="Siguier P."/>
            <person name="Alexander Thil Smith A."/>
            <person name="Van Dorsselaer A."/>
            <person name="Weissenbach J."/>
            <person name="Medigue C."/>
            <person name="Le Paslier D."/>
        </authorList>
    </citation>
    <scope>NUCLEOTIDE SEQUENCE</scope>
</reference>
<evidence type="ECO:0000313" key="1">
    <source>
        <dbReference type="EMBL" id="CBH99907.1"/>
    </source>
</evidence>
<comment type="caution">
    <text evidence="1">The sequence shown here is derived from an EMBL/GenBank/DDBJ whole genome shotgun (WGS) entry which is preliminary data.</text>
</comment>
<gene>
    <name evidence="1" type="ORF">CARN3_0873</name>
</gene>
<sequence>MACLQPTPATHLPPPTNVRPLSSALMQGLHEECMRLSAKALQSQLSAQDANEASLWFGMVGQHLAETGFDNFMRPAASKMLNQVLMTGAPLDRSAMEVQLSKELSARVGWDVSGRIHSMFVSNFNDDILSLRALSTNGLSTPLVELSKEMAGAGPQFAPASIGGHRQQPRVQWISSSSGGRTSSGSGNIASQICNGLSNTENVAGIASASLALLCLDVAVEAFIDGLFELPGACTTLYTAFGGIAGLTQTLRSSVCQ</sequence>
<protein>
    <submittedName>
        <fullName evidence="1">Uncharacterized protein</fullName>
    </submittedName>
</protein>
<accession>E6PY98</accession>
<organism evidence="1">
    <name type="scientific">mine drainage metagenome</name>
    <dbReference type="NCBI Taxonomy" id="410659"/>
    <lineage>
        <taxon>unclassified sequences</taxon>
        <taxon>metagenomes</taxon>
        <taxon>ecological metagenomes</taxon>
    </lineage>
</organism>
<dbReference type="EMBL" id="CABN01000067">
    <property type="protein sequence ID" value="CBH99907.1"/>
    <property type="molecule type" value="Genomic_DNA"/>
</dbReference>